<dbReference type="InterPro" id="IPR011701">
    <property type="entry name" value="MFS"/>
</dbReference>
<feature type="transmembrane region" description="Helical" evidence="7">
    <location>
        <begin position="299"/>
        <end position="321"/>
    </location>
</feature>
<dbReference type="Pfam" id="PF07690">
    <property type="entry name" value="MFS_1"/>
    <property type="match status" value="1"/>
</dbReference>
<keyword evidence="10" id="KW-1185">Reference proteome</keyword>
<feature type="transmembrane region" description="Helical" evidence="7">
    <location>
        <begin position="424"/>
        <end position="446"/>
    </location>
</feature>
<feature type="transmembrane region" description="Helical" evidence="7">
    <location>
        <begin position="122"/>
        <end position="141"/>
    </location>
</feature>
<feature type="transmembrane region" description="Helical" evidence="7">
    <location>
        <begin position="458"/>
        <end position="478"/>
    </location>
</feature>
<evidence type="ECO:0000256" key="4">
    <source>
        <dbReference type="ARBA" id="ARBA00022989"/>
    </source>
</evidence>
<evidence type="ECO:0000256" key="1">
    <source>
        <dbReference type="ARBA" id="ARBA00004141"/>
    </source>
</evidence>
<keyword evidence="5 7" id="KW-0472">Membrane</keyword>
<feature type="transmembrane region" description="Helical" evidence="7">
    <location>
        <begin position="183"/>
        <end position="204"/>
    </location>
</feature>
<evidence type="ECO:0000256" key="5">
    <source>
        <dbReference type="ARBA" id="ARBA00023136"/>
    </source>
</evidence>
<comment type="caution">
    <text evidence="9">The sequence shown here is derived from an EMBL/GenBank/DDBJ whole genome shotgun (WGS) entry which is preliminary data.</text>
</comment>
<sequence length="521" mass="58274">MEHKIHPGGIPDSPDSNSLKPEYNEVESANDSRDELSPPIFDAAATKRLLRKLDFRLIPFLALLYLLSFLDRTNIGNARLFDLELDLDMSGIDYNIALAIFFPTYVLAEVPSNMMIKRFSPSIWLTFIMVCWSVIVIGMGFVTNFDGLLACRALLGLAEGGLFPGVSYYITLWYPRHECGFRLALFFSAATAAGAFGGLLAAAIGKMEDVAGRSGWSWIFIIEGLITIVVAAFAYWIIVDTPERQVYHFLLRVVANPFFSAKFLTAEEKLEINRRLVHDRSDLADEFDMRYFWDALKDWKIYVHMLITIGIYTAVYSFSLFLPTIIRNMGYTKVQAQLLSVPPYVLGCIITIGAGYYADKYKQRAVFMLACSGTAIIGWAMLISTTMPGVQYTGTFLACAGIFPCVPLGVAWNGNNIGGSLKRGVGIAMHVGAGNLGGILAAFIYLPKDRPQFHQGHGILIGVITMSFCLSTFMRFWLKKENARRDQWAIENNLFPGSYTQEQKQLERAKGDNATFFRYTV</sequence>
<keyword evidence="2" id="KW-0813">Transport</keyword>
<feature type="transmembrane region" description="Helical" evidence="7">
    <location>
        <begin position="147"/>
        <end position="171"/>
    </location>
</feature>
<proteinExistence type="predicted"/>
<dbReference type="InterPro" id="IPR020846">
    <property type="entry name" value="MFS_dom"/>
</dbReference>
<keyword evidence="4 7" id="KW-1133">Transmembrane helix</keyword>
<dbReference type="PROSITE" id="PS50850">
    <property type="entry name" value="MFS"/>
    <property type="match status" value="1"/>
</dbReference>
<dbReference type="Proteomes" id="UP001595075">
    <property type="component" value="Unassembled WGS sequence"/>
</dbReference>
<evidence type="ECO:0000256" key="2">
    <source>
        <dbReference type="ARBA" id="ARBA00022448"/>
    </source>
</evidence>
<reference evidence="9 10" key="1">
    <citation type="journal article" date="2024" name="Commun. Biol.">
        <title>Comparative genomic analysis of thermophilic fungi reveals convergent evolutionary adaptations and gene losses.</title>
        <authorList>
            <person name="Steindorff A.S."/>
            <person name="Aguilar-Pontes M.V."/>
            <person name="Robinson A.J."/>
            <person name="Andreopoulos B."/>
            <person name="LaButti K."/>
            <person name="Kuo A."/>
            <person name="Mondo S."/>
            <person name="Riley R."/>
            <person name="Otillar R."/>
            <person name="Haridas S."/>
            <person name="Lipzen A."/>
            <person name="Grimwood J."/>
            <person name="Schmutz J."/>
            <person name="Clum A."/>
            <person name="Reid I.D."/>
            <person name="Moisan M.C."/>
            <person name="Butler G."/>
            <person name="Nguyen T.T.M."/>
            <person name="Dewar K."/>
            <person name="Conant G."/>
            <person name="Drula E."/>
            <person name="Henrissat B."/>
            <person name="Hansel C."/>
            <person name="Singer S."/>
            <person name="Hutchinson M.I."/>
            <person name="de Vries R.P."/>
            <person name="Natvig D.O."/>
            <person name="Powell A.J."/>
            <person name="Tsang A."/>
            <person name="Grigoriev I.V."/>
        </authorList>
    </citation>
    <scope>NUCLEOTIDE SEQUENCE [LARGE SCALE GENOMIC DNA]</scope>
    <source>
        <strain evidence="9 10">CBS 494.80</strain>
    </source>
</reference>
<dbReference type="Gene3D" id="1.20.1250.20">
    <property type="entry name" value="MFS general substrate transporter like domains"/>
    <property type="match status" value="2"/>
</dbReference>
<feature type="transmembrane region" description="Helical" evidence="7">
    <location>
        <begin position="341"/>
        <end position="358"/>
    </location>
</feature>
<gene>
    <name evidence="9" type="ORF">VTL71DRAFT_10856</name>
</gene>
<dbReference type="InterPro" id="IPR036259">
    <property type="entry name" value="MFS_trans_sf"/>
</dbReference>
<protein>
    <recommendedName>
        <fullName evidence="8">Major facilitator superfamily (MFS) profile domain-containing protein</fullName>
    </recommendedName>
</protein>
<feature type="transmembrane region" description="Helical" evidence="7">
    <location>
        <begin position="53"/>
        <end position="70"/>
    </location>
</feature>
<evidence type="ECO:0000256" key="6">
    <source>
        <dbReference type="SAM" id="MobiDB-lite"/>
    </source>
</evidence>
<keyword evidence="3 7" id="KW-0812">Transmembrane</keyword>
<feature type="transmembrane region" description="Helical" evidence="7">
    <location>
        <begin position="390"/>
        <end position="412"/>
    </location>
</feature>
<comment type="subcellular location">
    <subcellularLocation>
        <location evidence="1">Membrane</location>
        <topology evidence="1">Multi-pass membrane protein</topology>
    </subcellularLocation>
</comment>
<evidence type="ECO:0000256" key="7">
    <source>
        <dbReference type="SAM" id="Phobius"/>
    </source>
</evidence>
<feature type="transmembrane region" description="Helical" evidence="7">
    <location>
        <begin position="365"/>
        <end position="384"/>
    </location>
</feature>
<organism evidence="9 10">
    <name type="scientific">Oculimacula yallundae</name>
    <dbReference type="NCBI Taxonomy" id="86028"/>
    <lineage>
        <taxon>Eukaryota</taxon>
        <taxon>Fungi</taxon>
        <taxon>Dikarya</taxon>
        <taxon>Ascomycota</taxon>
        <taxon>Pezizomycotina</taxon>
        <taxon>Leotiomycetes</taxon>
        <taxon>Helotiales</taxon>
        <taxon>Ploettnerulaceae</taxon>
        <taxon>Oculimacula</taxon>
    </lineage>
</organism>
<feature type="region of interest" description="Disordered" evidence="6">
    <location>
        <begin position="1"/>
        <end position="34"/>
    </location>
</feature>
<evidence type="ECO:0000313" key="9">
    <source>
        <dbReference type="EMBL" id="KAL2073530.1"/>
    </source>
</evidence>
<dbReference type="SUPFAM" id="SSF103473">
    <property type="entry name" value="MFS general substrate transporter"/>
    <property type="match status" value="1"/>
</dbReference>
<feature type="transmembrane region" description="Helical" evidence="7">
    <location>
        <begin position="216"/>
        <end position="238"/>
    </location>
</feature>
<evidence type="ECO:0000256" key="3">
    <source>
        <dbReference type="ARBA" id="ARBA00022692"/>
    </source>
</evidence>
<accession>A0ABR4CUG8</accession>
<evidence type="ECO:0000259" key="8">
    <source>
        <dbReference type="PROSITE" id="PS50850"/>
    </source>
</evidence>
<evidence type="ECO:0000313" key="10">
    <source>
        <dbReference type="Proteomes" id="UP001595075"/>
    </source>
</evidence>
<feature type="transmembrane region" description="Helical" evidence="7">
    <location>
        <begin position="90"/>
        <end position="110"/>
    </location>
</feature>
<feature type="domain" description="Major facilitator superfamily (MFS) profile" evidence="8">
    <location>
        <begin position="57"/>
        <end position="521"/>
    </location>
</feature>
<dbReference type="PANTHER" id="PTHR43791:SF57">
    <property type="entry name" value="MAJOR FACILITATOR SUPERFAMILY (MFS) PROFILE DOMAIN-CONTAINING PROTEIN"/>
    <property type="match status" value="1"/>
</dbReference>
<dbReference type="EMBL" id="JAZHXI010000003">
    <property type="protein sequence ID" value="KAL2073530.1"/>
    <property type="molecule type" value="Genomic_DNA"/>
</dbReference>
<dbReference type="PANTHER" id="PTHR43791">
    <property type="entry name" value="PERMEASE-RELATED"/>
    <property type="match status" value="1"/>
</dbReference>
<name>A0ABR4CUG8_9HELO</name>